<keyword evidence="5" id="KW-1185">Reference proteome</keyword>
<keyword evidence="3" id="KW-0560">Oxidoreductase</keyword>
<comment type="caution">
    <text evidence="4">The sequence shown here is derived from an EMBL/GenBank/DDBJ whole genome shotgun (WGS) entry which is preliminary data.</text>
</comment>
<organism evidence="4 5">
    <name type="scientific">Mesorhizobium waimense</name>
    <dbReference type="NCBI Taxonomy" id="1300307"/>
    <lineage>
        <taxon>Bacteria</taxon>
        <taxon>Pseudomonadati</taxon>
        <taxon>Pseudomonadota</taxon>
        <taxon>Alphaproteobacteria</taxon>
        <taxon>Hyphomicrobiales</taxon>
        <taxon>Phyllobacteriaceae</taxon>
        <taxon>Mesorhizobium</taxon>
    </lineage>
</organism>
<evidence type="ECO:0000256" key="3">
    <source>
        <dbReference type="RuleBase" id="RU000461"/>
    </source>
</evidence>
<comment type="cofactor">
    <cofactor evidence="1">
        <name>heme</name>
        <dbReference type="ChEBI" id="CHEBI:30413"/>
    </cofactor>
</comment>
<dbReference type="Gene3D" id="1.10.630.10">
    <property type="entry name" value="Cytochrome P450"/>
    <property type="match status" value="1"/>
</dbReference>
<dbReference type="GO" id="GO:0016705">
    <property type="term" value="F:oxidoreductase activity, acting on paired donors, with incorporation or reduction of molecular oxygen"/>
    <property type="evidence" value="ECO:0007669"/>
    <property type="project" value="InterPro"/>
</dbReference>
<evidence type="ECO:0000256" key="2">
    <source>
        <dbReference type="ARBA" id="ARBA00010617"/>
    </source>
</evidence>
<protein>
    <submittedName>
        <fullName evidence="4">Cytochrome P450</fullName>
    </submittedName>
</protein>
<dbReference type="InterPro" id="IPR017972">
    <property type="entry name" value="Cyt_P450_CS"/>
</dbReference>
<dbReference type="PANTHER" id="PTHR46696">
    <property type="entry name" value="P450, PUTATIVE (EUROFUNG)-RELATED"/>
    <property type="match status" value="1"/>
</dbReference>
<dbReference type="PANTHER" id="PTHR46696:SF1">
    <property type="entry name" value="CYTOCHROME P450 YJIB-RELATED"/>
    <property type="match status" value="1"/>
</dbReference>
<dbReference type="InterPro" id="IPR036396">
    <property type="entry name" value="Cyt_P450_sf"/>
</dbReference>
<dbReference type="OrthoDB" id="9801155at2"/>
<name>A0A3A5KCK7_9HYPH</name>
<evidence type="ECO:0000256" key="1">
    <source>
        <dbReference type="ARBA" id="ARBA00001971"/>
    </source>
</evidence>
<dbReference type="GO" id="GO:0004497">
    <property type="term" value="F:monooxygenase activity"/>
    <property type="evidence" value="ECO:0007669"/>
    <property type="project" value="UniProtKB-KW"/>
</dbReference>
<evidence type="ECO:0000313" key="5">
    <source>
        <dbReference type="Proteomes" id="UP000272706"/>
    </source>
</evidence>
<dbReference type="RefSeq" id="WP_120018434.1">
    <property type="nucleotide sequence ID" value="NZ_QZWZ01000049.1"/>
</dbReference>
<keyword evidence="3" id="KW-0479">Metal-binding</keyword>
<comment type="similarity">
    <text evidence="2 3">Belongs to the cytochrome P450 family.</text>
</comment>
<dbReference type="Pfam" id="PF00067">
    <property type="entry name" value="p450"/>
    <property type="match status" value="1"/>
</dbReference>
<dbReference type="PROSITE" id="PS00086">
    <property type="entry name" value="CYTOCHROME_P450"/>
    <property type="match status" value="1"/>
</dbReference>
<dbReference type="EMBL" id="QZWZ01000049">
    <property type="protein sequence ID" value="RJT28746.1"/>
    <property type="molecule type" value="Genomic_DNA"/>
</dbReference>
<dbReference type="AlphaFoldDB" id="A0A3A5KCK7"/>
<keyword evidence="3" id="KW-0349">Heme</keyword>
<keyword evidence="3" id="KW-0408">Iron</keyword>
<dbReference type="SUPFAM" id="SSF48264">
    <property type="entry name" value="Cytochrome P450"/>
    <property type="match status" value="1"/>
</dbReference>
<reference evidence="4 5" key="1">
    <citation type="submission" date="2018-09" db="EMBL/GenBank/DDBJ databases">
        <title>Mesorhizobium carmichaelinearum sp. nov. isolated from Carmichaelinea spp. root nodules in New Zealand.</title>
        <authorList>
            <person name="De Meyer S.E."/>
        </authorList>
    </citation>
    <scope>NUCLEOTIDE SEQUENCE [LARGE SCALE GENOMIC DNA]</scope>
    <source>
        <strain evidence="4 5">ICMP19557</strain>
    </source>
</reference>
<dbReference type="InterPro" id="IPR001128">
    <property type="entry name" value="Cyt_P450"/>
</dbReference>
<evidence type="ECO:0000313" key="4">
    <source>
        <dbReference type="EMBL" id="RJT28746.1"/>
    </source>
</evidence>
<sequence length="396" mass="43046">MNRTTHSTSRWSRIRSGCFDGSEDVYAIHAEMRRDAPVWQAPWGDIYVSRYDLVAASLADRRLSHLPPADANAVAPDSALRNWLIYQEGHTHAAIRAALQKPFAGRGLAALRPFVDEAVELLCAGTPDGDVDVVGAFARAVPERIIGRLLGVPVGDLPQLRAWSASIRDLLDVGFDDAFDRRINAVDEMSAYFTGHARALLKGGELPMLLSGLPGLVEKIGLDAAGANLALLAFSGHETTVHLTGNLLYHLTRAPDQFARLRADPSLTVNAVAEALRLESPVQKICRWPTETIDLAGHALPEGRLVVLLVGAANRDASRFAEPDNFILNRPPEQNLAFGRGLHICIGRALAEIEAHSVLAATLKRWSSIEPVEGGARWLDNSSFRGLERLVLRLAA</sequence>
<keyword evidence="3" id="KW-0503">Monooxygenase</keyword>
<dbReference type="GO" id="GO:0005506">
    <property type="term" value="F:iron ion binding"/>
    <property type="evidence" value="ECO:0007669"/>
    <property type="project" value="InterPro"/>
</dbReference>
<gene>
    <name evidence="4" type="ORF">D3227_33480</name>
</gene>
<dbReference type="GO" id="GO:0020037">
    <property type="term" value="F:heme binding"/>
    <property type="evidence" value="ECO:0007669"/>
    <property type="project" value="InterPro"/>
</dbReference>
<dbReference type="Proteomes" id="UP000272706">
    <property type="component" value="Unassembled WGS sequence"/>
</dbReference>
<proteinExistence type="inferred from homology"/>
<accession>A0A3A5KCK7</accession>